<dbReference type="RefSeq" id="WP_099510026.1">
    <property type="nucleotide sequence ID" value="NZ_CP016616.1"/>
</dbReference>
<dbReference type="Pfam" id="PF00583">
    <property type="entry name" value="Acetyltransf_1"/>
    <property type="match status" value="1"/>
</dbReference>
<dbReference type="OrthoDB" id="9799154at2"/>
<dbReference type="GO" id="GO:0016747">
    <property type="term" value="F:acyltransferase activity, transferring groups other than amino-acyl groups"/>
    <property type="evidence" value="ECO:0007669"/>
    <property type="project" value="InterPro"/>
</dbReference>
<dbReference type="PROSITE" id="PS51186">
    <property type="entry name" value="GNAT"/>
    <property type="match status" value="1"/>
</dbReference>
<dbReference type="KEGG" id="moc:BB934_12985"/>
<evidence type="ECO:0000256" key="1">
    <source>
        <dbReference type="ARBA" id="ARBA00022679"/>
    </source>
</evidence>
<keyword evidence="2" id="KW-0012">Acyltransferase</keyword>
<feature type="domain" description="N-acetyltransferase" evidence="3">
    <location>
        <begin position="6"/>
        <end position="168"/>
    </location>
</feature>
<evidence type="ECO:0000259" key="3">
    <source>
        <dbReference type="PROSITE" id="PS51186"/>
    </source>
</evidence>
<name>A0A1B2EGA9_9HYPH</name>
<dbReference type="InterPro" id="IPR050832">
    <property type="entry name" value="Bact_Acetyltransf"/>
</dbReference>
<evidence type="ECO:0000313" key="4">
    <source>
        <dbReference type="EMBL" id="ANY79014.1"/>
    </source>
</evidence>
<dbReference type="Gene3D" id="3.40.630.30">
    <property type="match status" value="1"/>
</dbReference>
<dbReference type="AlphaFoldDB" id="A0A1B2EGA9"/>
<proteinExistence type="predicted"/>
<sequence>MSDLLVSIRHAKSDDADALSKVFEEAWREAYLGIIPGLTLDKMISRRSRRWWRSTVSRGRPLVVLDMGQGAVGYASYGRCRDRSLPANGEIDELYLLPEYQGIGLGRRLFKAVRNDLRHRELERIAIWALEENERACAFYEGMGGQRIARVDERIGGAPLSKVAYLFR</sequence>
<dbReference type="SUPFAM" id="SSF55729">
    <property type="entry name" value="Acyl-CoA N-acyltransferases (Nat)"/>
    <property type="match status" value="1"/>
</dbReference>
<dbReference type="CDD" id="cd04301">
    <property type="entry name" value="NAT_SF"/>
    <property type="match status" value="1"/>
</dbReference>
<dbReference type="EMBL" id="CP016616">
    <property type="protein sequence ID" value="ANY79014.1"/>
    <property type="molecule type" value="Genomic_DNA"/>
</dbReference>
<dbReference type="InterPro" id="IPR016181">
    <property type="entry name" value="Acyl_CoA_acyltransferase"/>
</dbReference>
<reference evidence="4" key="1">
    <citation type="submission" date="2016-07" db="EMBL/GenBank/DDBJ databases">
        <title>Microvirga ossetica sp. nov. a new species of rhizobia isolated from root nodules of the legume species Vicia alpestris Steven originated from North Ossetia region in the Caucasus.</title>
        <authorList>
            <person name="Safronova V.I."/>
            <person name="Kuznetsova I.G."/>
            <person name="Sazanova A.L."/>
            <person name="Belimov A."/>
            <person name="Andronov E."/>
            <person name="Osledkin Y.S."/>
            <person name="Onishchuk O.P."/>
            <person name="Kurchak O.N."/>
            <person name="Shaposhnikov A.I."/>
            <person name="Willems A."/>
            <person name="Tikhonovich I.A."/>
        </authorList>
    </citation>
    <scope>NUCLEOTIDE SEQUENCE [LARGE SCALE GENOMIC DNA]</scope>
    <source>
        <strain evidence="4">V5/3M</strain>
    </source>
</reference>
<gene>
    <name evidence="4" type="ORF">BB934_12985</name>
</gene>
<dbReference type="InterPro" id="IPR000182">
    <property type="entry name" value="GNAT_dom"/>
</dbReference>
<protein>
    <submittedName>
        <fullName evidence="4">GCN5 family acetyltransferase</fullName>
    </submittedName>
</protein>
<accession>A0A1B2EGA9</accession>
<organism evidence="4">
    <name type="scientific">Microvirga ossetica</name>
    <dbReference type="NCBI Taxonomy" id="1882682"/>
    <lineage>
        <taxon>Bacteria</taxon>
        <taxon>Pseudomonadati</taxon>
        <taxon>Pseudomonadota</taxon>
        <taxon>Alphaproteobacteria</taxon>
        <taxon>Hyphomicrobiales</taxon>
        <taxon>Methylobacteriaceae</taxon>
        <taxon>Microvirga</taxon>
    </lineage>
</organism>
<dbReference type="PANTHER" id="PTHR43877">
    <property type="entry name" value="AMINOALKYLPHOSPHONATE N-ACETYLTRANSFERASE-RELATED-RELATED"/>
    <property type="match status" value="1"/>
</dbReference>
<keyword evidence="1 4" id="KW-0808">Transferase</keyword>
<evidence type="ECO:0000256" key="2">
    <source>
        <dbReference type="ARBA" id="ARBA00023315"/>
    </source>
</evidence>